<evidence type="ECO:0000256" key="1">
    <source>
        <dbReference type="ARBA" id="ARBA00022679"/>
    </source>
</evidence>
<dbReference type="Pfam" id="PF13439">
    <property type="entry name" value="Glyco_transf_4"/>
    <property type="match status" value="1"/>
</dbReference>
<accession>A0A6J6ML03</accession>
<gene>
    <name evidence="4" type="ORF">UFOPK2310_00836</name>
</gene>
<dbReference type="GO" id="GO:0016757">
    <property type="term" value="F:glycosyltransferase activity"/>
    <property type="evidence" value="ECO:0007669"/>
    <property type="project" value="InterPro"/>
</dbReference>
<dbReference type="InterPro" id="IPR001296">
    <property type="entry name" value="Glyco_trans_1"/>
</dbReference>
<sequence>MRLAFDEQIFAAQQYGGISRLFAELSKQFLREGSLEVELLPLDAPVVNRYLLDDPYLRDELKVSDAGSTMAALARYFVRMRPRTSVDVIHNTFYLPHGLAGYPKARRVVTVHDMIPELLPKSRRRLDFITLKKRYVMSADHVICVSEATRNDMLRVYGDIKAPISVVHHGVEPIFRPGDPRVPGLPDRYLLFVGNRGQYKDANVLLNAFATLRGKGEDAALVFTGGGAFTRAERAQHQELGVADRVMQVSLKDTAMSGAYGNALICVFPSRFEGFGLPALEAMACGTPALLALGSSLPEVGGDAAKYFTPGDAKDLTAAIEGLLSDEQERNHMKNAGISRAQGFTWGAAAAKTAGIYQSLVG</sequence>
<feature type="domain" description="Glycosyl transferase family 1" evidence="2">
    <location>
        <begin position="187"/>
        <end position="338"/>
    </location>
</feature>
<feature type="domain" description="Glycosyltransferase subfamily 4-like N-terminal" evidence="3">
    <location>
        <begin position="15"/>
        <end position="172"/>
    </location>
</feature>
<keyword evidence="1" id="KW-0808">Transferase</keyword>
<dbReference type="PANTHER" id="PTHR46401:SF2">
    <property type="entry name" value="GLYCOSYLTRANSFERASE WBBK-RELATED"/>
    <property type="match status" value="1"/>
</dbReference>
<organism evidence="4">
    <name type="scientific">freshwater metagenome</name>
    <dbReference type="NCBI Taxonomy" id="449393"/>
    <lineage>
        <taxon>unclassified sequences</taxon>
        <taxon>metagenomes</taxon>
        <taxon>ecological metagenomes</taxon>
    </lineage>
</organism>
<dbReference type="AlphaFoldDB" id="A0A6J6ML03"/>
<reference evidence="4" key="1">
    <citation type="submission" date="2020-05" db="EMBL/GenBank/DDBJ databases">
        <authorList>
            <person name="Chiriac C."/>
            <person name="Salcher M."/>
            <person name="Ghai R."/>
            <person name="Kavagutti S V."/>
        </authorList>
    </citation>
    <scope>NUCLEOTIDE SEQUENCE</scope>
</reference>
<dbReference type="EMBL" id="CAEZWW010000090">
    <property type="protein sequence ID" value="CAB4674920.1"/>
    <property type="molecule type" value="Genomic_DNA"/>
</dbReference>
<dbReference type="Pfam" id="PF00534">
    <property type="entry name" value="Glycos_transf_1"/>
    <property type="match status" value="1"/>
</dbReference>
<proteinExistence type="predicted"/>
<dbReference type="CDD" id="cd03809">
    <property type="entry name" value="GT4_MtfB-like"/>
    <property type="match status" value="1"/>
</dbReference>
<name>A0A6J6ML03_9ZZZZ</name>
<dbReference type="PANTHER" id="PTHR46401">
    <property type="entry name" value="GLYCOSYLTRANSFERASE WBBK-RELATED"/>
    <property type="match status" value="1"/>
</dbReference>
<evidence type="ECO:0000259" key="3">
    <source>
        <dbReference type="Pfam" id="PF13439"/>
    </source>
</evidence>
<evidence type="ECO:0000259" key="2">
    <source>
        <dbReference type="Pfam" id="PF00534"/>
    </source>
</evidence>
<evidence type="ECO:0000313" key="4">
    <source>
        <dbReference type="EMBL" id="CAB4674920.1"/>
    </source>
</evidence>
<dbReference type="Gene3D" id="3.40.50.2000">
    <property type="entry name" value="Glycogen Phosphorylase B"/>
    <property type="match status" value="2"/>
</dbReference>
<dbReference type="GO" id="GO:0009103">
    <property type="term" value="P:lipopolysaccharide biosynthetic process"/>
    <property type="evidence" value="ECO:0007669"/>
    <property type="project" value="TreeGrafter"/>
</dbReference>
<dbReference type="SUPFAM" id="SSF53756">
    <property type="entry name" value="UDP-Glycosyltransferase/glycogen phosphorylase"/>
    <property type="match status" value="1"/>
</dbReference>
<protein>
    <submittedName>
        <fullName evidence="4">Unannotated protein</fullName>
    </submittedName>
</protein>
<dbReference type="InterPro" id="IPR028098">
    <property type="entry name" value="Glyco_trans_4-like_N"/>
</dbReference>